<reference evidence="2 3" key="1">
    <citation type="submission" date="2018-07" db="EMBL/GenBank/DDBJ databases">
        <title>Lottiidibacillus patelloidae gen. nov., sp. nov., isolated from the intestinal tract of a marine limpet and the reclassification of B. taeanensis BH030017T, B. algicola KMM 3737T and B. hwajinpoensis SW-72T as genus Lottiidibacillus.</title>
        <authorList>
            <person name="Liu R."/>
            <person name="Huang Z."/>
        </authorList>
    </citation>
    <scope>NUCLEOTIDE SEQUENCE [LARGE SCALE GENOMIC DNA]</scope>
    <source>
        <strain evidence="2 3">BH030017</strain>
    </source>
</reference>
<keyword evidence="3" id="KW-1185">Reference proteome</keyword>
<dbReference type="InterPro" id="IPR014957">
    <property type="entry name" value="IDEAL_dom"/>
</dbReference>
<proteinExistence type="predicted"/>
<dbReference type="EMBL" id="QOCW01000031">
    <property type="protein sequence ID" value="RBW67714.1"/>
    <property type="molecule type" value="Genomic_DNA"/>
</dbReference>
<sequence>MKHENFYKENMKQSAMKKQKSSESFILEMYTQMVIDESLFKMRKATLLSAIDSALDNRDKGLFQTLSTEYNKLVRAVS</sequence>
<dbReference type="InterPro" id="IPR027393">
    <property type="entry name" value="Virus_scaffolding_prot_C"/>
</dbReference>
<dbReference type="SMART" id="SM00914">
    <property type="entry name" value="IDEAL"/>
    <property type="match status" value="1"/>
</dbReference>
<gene>
    <name evidence="2" type="ORF">DS031_20800</name>
</gene>
<accession>A0A366XUA0</accession>
<evidence type="ECO:0000313" key="3">
    <source>
        <dbReference type="Proteomes" id="UP000253314"/>
    </source>
</evidence>
<dbReference type="Gene3D" id="4.10.810.10">
    <property type="entry name" value="Virus Scaffolding Protein, Chain A"/>
    <property type="match status" value="1"/>
</dbReference>
<evidence type="ECO:0000259" key="1">
    <source>
        <dbReference type="SMART" id="SM00914"/>
    </source>
</evidence>
<protein>
    <recommendedName>
        <fullName evidence="1">IDEAL domain-containing protein</fullName>
    </recommendedName>
</protein>
<dbReference type="OrthoDB" id="2989967at2"/>
<dbReference type="AlphaFoldDB" id="A0A366XUA0"/>
<evidence type="ECO:0000313" key="2">
    <source>
        <dbReference type="EMBL" id="RBW67714.1"/>
    </source>
</evidence>
<name>A0A366XUA0_9BACI</name>
<feature type="domain" description="IDEAL" evidence="1">
    <location>
        <begin position="34"/>
        <end position="70"/>
    </location>
</feature>
<dbReference type="Pfam" id="PF08858">
    <property type="entry name" value="IDEAL"/>
    <property type="match status" value="1"/>
</dbReference>
<dbReference type="Proteomes" id="UP000253314">
    <property type="component" value="Unassembled WGS sequence"/>
</dbReference>
<dbReference type="RefSeq" id="WP_113808118.1">
    <property type="nucleotide sequence ID" value="NZ_QOCW01000031.1"/>
</dbReference>
<comment type="caution">
    <text evidence="2">The sequence shown here is derived from an EMBL/GenBank/DDBJ whole genome shotgun (WGS) entry which is preliminary data.</text>
</comment>
<organism evidence="2 3">
    <name type="scientific">Bacillus taeanensis</name>
    <dbReference type="NCBI Taxonomy" id="273032"/>
    <lineage>
        <taxon>Bacteria</taxon>
        <taxon>Bacillati</taxon>
        <taxon>Bacillota</taxon>
        <taxon>Bacilli</taxon>
        <taxon>Bacillales</taxon>
        <taxon>Bacillaceae</taxon>
        <taxon>Bacillus</taxon>
    </lineage>
</organism>